<keyword evidence="2" id="KW-1185">Reference proteome</keyword>
<reference evidence="1 2" key="1">
    <citation type="submission" date="2019-07" db="EMBL/GenBank/DDBJ databases">
        <authorList>
            <person name="Cremers G."/>
        </authorList>
    </citation>
    <scope>NUCLEOTIDE SEQUENCE [LARGE SCALE GENOMIC DNA]</scope>
</reference>
<accession>A0A564ZL58</accession>
<dbReference type="EMBL" id="CABIKM010000037">
    <property type="protein sequence ID" value="VUZ85903.1"/>
    <property type="molecule type" value="Genomic_DNA"/>
</dbReference>
<organism evidence="1 2">
    <name type="scientific">Candidatus Methylomirabilis lanthanidiphila</name>
    <dbReference type="NCBI Taxonomy" id="2211376"/>
    <lineage>
        <taxon>Bacteria</taxon>
        <taxon>Candidatus Methylomirabilota</taxon>
        <taxon>Candidatus Methylomirabilia</taxon>
        <taxon>Candidatus Methylomirabilales</taxon>
        <taxon>Candidatus Methylomirabilaceae</taxon>
        <taxon>Candidatus Methylomirabilis</taxon>
    </lineage>
</organism>
<gene>
    <name evidence="1" type="ORF">MELA_02290</name>
</gene>
<dbReference type="AlphaFoldDB" id="A0A564ZL58"/>
<sequence>MDSAVLVARHAGVRIVNSCLDDIIEIASGLGIGALTSIFLTPWVGVPVGAGVRYGLKKSGFPANLTTTVTFAFREGKLKDVAAGRIETEWSGGG</sequence>
<evidence type="ECO:0000313" key="1">
    <source>
        <dbReference type="EMBL" id="VUZ85903.1"/>
    </source>
</evidence>
<evidence type="ECO:0000313" key="2">
    <source>
        <dbReference type="Proteomes" id="UP000334340"/>
    </source>
</evidence>
<name>A0A564ZL58_9BACT</name>
<protein>
    <submittedName>
        <fullName evidence="1">Uncharacterized protein</fullName>
    </submittedName>
</protein>
<dbReference type="Proteomes" id="UP000334340">
    <property type="component" value="Unassembled WGS sequence"/>
</dbReference>
<proteinExistence type="predicted"/>